<sequence length="304" mass="34999">MATGNRYMSKCDDDDIFALSKTLSNDLRTAIRALGSFPVLSDSWNGMADTFGRIANISDMESKLPKDSENATLWECEELALRYLLEDGKLNLCLRNLVEFKNFERELRNAPATLPTDHRDKLDAFEKGLGCVLRNAWRHVEAIQTTDLPLLINYIGDVMEDAVRNPTRLESFQKAGELEKRQEVVVIYYLASLMTQVDEVSEDRVMPLIKERRLFSLLVSVMHAHHAKLNEGDLLAALKALSLICDTEDFSTYKDTEYLEETEEKEMLSSLHTDVIEDLTEDWDTRRKIRPLLDYIREVQRCLK</sequence>
<accession>A0A7S2V4C5</accession>
<reference evidence="1" key="1">
    <citation type="submission" date="2021-01" db="EMBL/GenBank/DDBJ databases">
        <authorList>
            <person name="Corre E."/>
            <person name="Pelletier E."/>
            <person name="Niang G."/>
            <person name="Scheremetjew M."/>
            <person name="Finn R."/>
            <person name="Kale V."/>
            <person name="Holt S."/>
            <person name="Cochrane G."/>
            <person name="Meng A."/>
            <person name="Brown T."/>
            <person name="Cohen L."/>
        </authorList>
    </citation>
    <scope>NUCLEOTIDE SEQUENCE</scope>
    <source>
        <strain evidence="1">CCMP1661</strain>
    </source>
</reference>
<dbReference type="EMBL" id="HBHR01017364">
    <property type="protein sequence ID" value="CAD9868671.1"/>
    <property type="molecule type" value="Transcribed_RNA"/>
</dbReference>
<dbReference type="AlphaFoldDB" id="A0A7S2V4C5"/>
<protein>
    <submittedName>
        <fullName evidence="1">Uncharacterized protein</fullName>
    </submittedName>
</protein>
<gene>
    <name evidence="1" type="ORF">FJAP1339_LOCUS8709</name>
</gene>
<evidence type="ECO:0000313" key="1">
    <source>
        <dbReference type="EMBL" id="CAD9868671.1"/>
    </source>
</evidence>
<name>A0A7S2V4C5_9STRA</name>
<organism evidence="1">
    <name type="scientific">Fibrocapsa japonica</name>
    <dbReference type="NCBI Taxonomy" id="94617"/>
    <lineage>
        <taxon>Eukaryota</taxon>
        <taxon>Sar</taxon>
        <taxon>Stramenopiles</taxon>
        <taxon>Ochrophyta</taxon>
        <taxon>Raphidophyceae</taxon>
        <taxon>Chattonellales</taxon>
        <taxon>Chattonellaceae</taxon>
        <taxon>Fibrocapsa</taxon>
    </lineage>
</organism>
<proteinExistence type="predicted"/>